<sequence>MTAEKTDALKPYLQLLLSVMNEMFAGLRFANKKTQQIALSRLQKRMEAVSAKLSSEDVDFDIDDNDNGQEAAPDEQTTAVKRRQLTDAEILENKSFMPEKPEDLAYVPGLIGGYGLKNINISFGVMNFHLQDIEPMVWNDKACEHLVYDPQQKDLVLSFVESHGRASTLQRYVMTLEGMESCIKVTNPQAGKSQGSKDDNGGLYG</sequence>
<organism evidence="2 3">
    <name type="scientific">Metarhizium brunneum</name>
    <dbReference type="NCBI Taxonomy" id="500148"/>
    <lineage>
        <taxon>Eukaryota</taxon>
        <taxon>Fungi</taxon>
        <taxon>Dikarya</taxon>
        <taxon>Ascomycota</taxon>
        <taxon>Pezizomycotina</taxon>
        <taxon>Sordariomycetes</taxon>
        <taxon>Hypocreomycetidae</taxon>
        <taxon>Hypocreales</taxon>
        <taxon>Clavicipitaceae</taxon>
        <taxon>Metarhizium</taxon>
    </lineage>
</organism>
<proteinExistence type="predicted"/>
<gene>
    <name evidence="2" type="ORF">G6M90_00g069670</name>
</gene>
<dbReference type="AlphaFoldDB" id="A0A7D5Z8C7"/>
<evidence type="ECO:0000313" key="3">
    <source>
        <dbReference type="Proteomes" id="UP000510686"/>
    </source>
</evidence>
<keyword evidence="3" id="KW-1185">Reference proteome</keyword>
<evidence type="ECO:0000256" key="1">
    <source>
        <dbReference type="SAM" id="MobiDB-lite"/>
    </source>
</evidence>
<dbReference type="RefSeq" id="XP_065987232.1">
    <property type="nucleotide sequence ID" value="XM_066130919.1"/>
</dbReference>
<feature type="region of interest" description="Disordered" evidence="1">
    <location>
        <begin position="59"/>
        <end position="78"/>
    </location>
</feature>
<protein>
    <submittedName>
        <fullName evidence="2">Uncharacterized protein</fullName>
    </submittedName>
</protein>
<name>A0A7D5Z8C7_9HYPO</name>
<dbReference type="EMBL" id="CP058935">
    <property type="protein sequence ID" value="QLI71406.1"/>
    <property type="molecule type" value="Genomic_DNA"/>
</dbReference>
<dbReference type="Proteomes" id="UP000510686">
    <property type="component" value="Chromosome 4"/>
</dbReference>
<accession>A0A7D5Z8C7</accession>
<dbReference type="KEGG" id="mbrn:26246580"/>
<evidence type="ECO:0000313" key="2">
    <source>
        <dbReference type="EMBL" id="QLI71406.1"/>
    </source>
</evidence>
<dbReference type="OrthoDB" id="10042665at2759"/>
<reference evidence="2 3" key="1">
    <citation type="submission" date="2020-07" db="EMBL/GenBank/DDBJ databases">
        <title>Telomere length de novo assembly of all 7 chromosomes of the fungus, Metarhizium brunneum, using a novel assembly pipeline.</title>
        <authorList>
            <person name="Saud z."/>
            <person name="Kortsinoglou A."/>
            <person name="Kouvelis V.N."/>
            <person name="Butt T.M."/>
        </authorList>
    </citation>
    <scope>NUCLEOTIDE SEQUENCE [LARGE SCALE GENOMIC DNA]</scope>
    <source>
        <strain evidence="2 3">4556</strain>
    </source>
</reference>
<dbReference type="GeneID" id="26246580"/>